<dbReference type="Pfam" id="PF00933">
    <property type="entry name" value="Glyco_hydro_3"/>
    <property type="match status" value="1"/>
</dbReference>
<evidence type="ECO:0000256" key="17">
    <source>
        <dbReference type="ARBA" id="ARBA00039579"/>
    </source>
</evidence>
<protein>
    <recommendedName>
        <fullName evidence="21">Beta-glucosidase cel3A</fullName>
        <ecNumber evidence="5">3.2.1.21</ecNumber>
    </recommendedName>
    <alternativeName>
        <fullName evidence="18">Beta-D-glucoside glucohydrolase G</fullName>
    </alternativeName>
    <alternativeName>
        <fullName evidence="22">Beta-D-glucoside glucohydrolase cel3A</fullName>
    </alternativeName>
    <alternativeName>
        <fullName evidence="19">Cellobiase G</fullName>
    </alternativeName>
    <alternativeName>
        <fullName evidence="24">Cellobiase cel3A</fullName>
    </alternativeName>
    <alternativeName>
        <fullName evidence="20">Gentiobiase G</fullName>
    </alternativeName>
    <alternativeName>
        <fullName evidence="23">Gentiobiase cel3A</fullName>
    </alternativeName>
    <alternativeName>
        <fullName evidence="17">Probable beta-glucosidase G</fullName>
    </alternativeName>
</protein>
<dbReference type="InterPro" id="IPR023213">
    <property type="entry name" value="CAT-like_dom_sf"/>
</dbReference>
<evidence type="ECO:0000256" key="6">
    <source>
        <dbReference type="ARBA" id="ARBA00022525"/>
    </source>
</evidence>
<evidence type="ECO:0000256" key="10">
    <source>
        <dbReference type="ARBA" id="ARBA00022827"/>
    </source>
</evidence>
<comment type="similarity">
    <text evidence="4">Belongs to the glycosyl hydrolase 3 family.</text>
</comment>
<proteinExistence type="inferred from homology"/>
<evidence type="ECO:0000256" key="19">
    <source>
        <dbReference type="ARBA" id="ARBA00041601"/>
    </source>
</evidence>
<evidence type="ECO:0000256" key="15">
    <source>
        <dbReference type="ARBA" id="ARBA00023326"/>
    </source>
</evidence>
<sequence>MADQPKPIRVAVIGGGIAGLLLGQLLSSAPGIDAHVFERYQNEYSLSGYRIQLSLEILNLLKTHLPPETWAKVLPSVAKTPKEGYYHSCFMRPDGHVFYTYLPEEFRKTAAVSRLRLRKGLLYESEKWLTTGKKFTTYQELQDGTIKAVFADGSSHVCDLIVGADGITSRVRRTLLPSIQTVQTDLVIIYFKVPYTREVESMIPYKTGSLVLYPNGQEITIMTWQNPEQPYAKGLDPEHIDPETSYVMVGFGSRLKDFADQSKSPAEMTPNELKAECISRVNAHPTHPSIKALVELVVTDSAYANVFRMVDVSEPWNSDNVTLVGDATFNMAPFLGKGAACAMEDAVDLSRTIIRFPGTPAEKRGSMLREYVDTMRARRLKERKRSAFVMNLCFFGTTPLRASARDYGMEIANVWLTASGLVRLAILRIELQYEDQGSGDRVFPLSFLDTYFMPVDVVLVINGTLDKDQLRTSLSKTLSLFPPVYGRFRRPSAATRGELSLNLYHPVPLYLQKDHQGAYYPSIWKRFIYRITTKKVLNGQAPLLQITVTYLPHTSQTVLGVSFCHVLGDALSLYHLLKAWHDIHTQETLSISPHVAERIRFKSPSKAVLLEDIPRRLPRRSQLFSPTVMSKIKAYAPLVHTIVFKTLEYARFDVSAEDLSILVQKARARLHPATCSTQDAFKAYLLKALNRFVYNGLMPHPRVTRIVTIVDARKARNMPREYFGNCITAVDTPYLPASKNLSEVAFAVREGVTGLTPEKLAKGDEWIQSIQAVNGLMDLAPAFDPDTLYVDDWTKVSMEEINFGQEQHMFCQPLEMEALPVRNWCMIYKAKAANDAGDARRLGYQVQVSVPKGQVAELMKGIVTDLQEGFDEYFCSKTEYSVLKMYRLSLASLLSLVLPVVAGPESSSAIDPSQWLNARGKADSLISKMTPKEKSLMVTGTFDGTCIEYIAPIKRLGFGGLCIQDGPIGLRLGDLVSVFPSGVTTAATWDRQLMALRGDAMAKEFKAKGAHVILGPVAGALGRSPYGGRNWEGFSPDPYLTGIAMDETIRAIQDTGVQATAKHLVGNEQETQRKPTLINGKMVDAVSSNIDDRTLHELYMWPFADAVHAGVASVMCGYNRVNETYSCENKHLIHNLLKKELGFEGYVMSDFLATPPGLSPVKAGLDMNQPGPVNLLPLVETYWGDNLVNCVKNKTLSESDLDGMVRRILTPYFYLGQDKGYPSVDPSSQPLVYNGFKYPYPGPSPVGRDVRGNHSALIREIAAAGTVLLKNEGSILPLNKSLTNIGLFGNDAADPSVGTLFSDHDGIDIGTLISGGGSGSGRPSYVVSPLDAFKSYAKDNDKRLQYVTNNTAILSSMPGLYPWPEVCIVFLKSFAAEGFDRKTLVADDNSVQVVNSIASRCPRRTIVVTHSGGPDVMPWATNPNVSAIVAAHYPGQESGNSILDVLTGNFNPSGKLPYTIAKKEEDYNGKIINITGSAAEDASNWQSHFTEGLFIDYRHFDNKGLDPLYEFGYGLSYTTFGISSKLVVSSANKISARASLSNATLALGGNPHLWETVVKCSIEVSNTGGVAGATVMQLYASLPKNHIPANSPVQMLRGFEKVHLEPGEAKKVSFSLKRRDLSYWDVTAQDWVAPKGDIKLSVGFSSRDLRSSTTVQLVK</sequence>
<dbReference type="InterPro" id="IPR002772">
    <property type="entry name" value="Glyco_hydro_3_C"/>
</dbReference>
<keyword evidence="6" id="KW-0964">Secreted</keyword>
<keyword evidence="13" id="KW-0119">Carbohydrate metabolism</keyword>
<dbReference type="Pfam" id="PF01915">
    <property type="entry name" value="Glyco_hydro_3_C"/>
    <property type="match status" value="1"/>
</dbReference>
<dbReference type="PRINTS" id="PR00133">
    <property type="entry name" value="GLHYDRLASE3"/>
</dbReference>
<dbReference type="Proteomes" id="UP000321331">
    <property type="component" value="Unassembled WGS sequence"/>
</dbReference>
<evidence type="ECO:0000313" key="26">
    <source>
        <dbReference type="EMBL" id="TXC05564.1"/>
    </source>
</evidence>
<dbReference type="InterPro" id="IPR026891">
    <property type="entry name" value="Fn3-like"/>
</dbReference>
<evidence type="ECO:0000256" key="12">
    <source>
        <dbReference type="ARBA" id="ARBA00023180"/>
    </source>
</evidence>
<dbReference type="EMBL" id="VMNF01000006">
    <property type="protein sequence ID" value="TXC05564.1"/>
    <property type="molecule type" value="Genomic_DNA"/>
</dbReference>
<name>A0A5C6T5C0_FUSOC</name>
<evidence type="ECO:0000256" key="20">
    <source>
        <dbReference type="ARBA" id="ARBA00041808"/>
    </source>
</evidence>
<evidence type="ECO:0000256" key="5">
    <source>
        <dbReference type="ARBA" id="ARBA00012744"/>
    </source>
</evidence>
<dbReference type="InterPro" id="IPR036962">
    <property type="entry name" value="Glyco_hydro_3_N_sf"/>
</dbReference>
<keyword evidence="10" id="KW-0274">FAD</keyword>
<feature type="domain" description="Fibronectin type III-like" evidence="25">
    <location>
        <begin position="1574"/>
        <end position="1646"/>
    </location>
</feature>
<dbReference type="GO" id="GO:0008422">
    <property type="term" value="F:beta-glucosidase activity"/>
    <property type="evidence" value="ECO:0007669"/>
    <property type="project" value="UniProtKB-EC"/>
</dbReference>
<comment type="function">
    <text evidence="16">Beta-glucosidases are one of a number of cellulolytic enzymes involved in the degradation of cellulosic biomass. Catalyzes the last step releasing glucose from the inhibitory cellobiose.</text>
</comment>
<dbReference type="InterPro" id="IPR036188">
    <property type="entry name" value="FAD/NAD-bd_sf"/>
</dbReference>
<keyword evidence="12" id="KW-0325">Glycoprotein</keyword>
<dbReference type="SUPFAM" id="SSF52279">
    <property type="entry name" value="Beta-D-glucan exohydrolase, C-terminal domain"/>
    <property type="match status" value="1"/>
</dbReference>
<dbReference type="SUPFAM" id="SSF51905">
    <property type="entry name" value="FAD/NAD(P)-binding domain"/>
    <property type="match status" value="1"/>
</dbReference>
<evidence type="ECO:0000313" key="27">
    <source>
        <dbReference type="Proteomes" id="UP000321331"/>
    </source>
</evidence>
<dbReference type="Pfam" id="PF02458">
    <property type="entry name" value="Transferase"/>
    <property type="match status" value="1"/>
</dbReference>
<dbReference type="Gene3D" id="3.40.50.1700">
    <property type="entry name" value="Glycoside hydrolase family 3 C-terminal domain"/>
    <property type="match status" value="1"/>
</dbReference>
<organism evidence="26 27">
    <name type="scientific">Fusarium oxysporum f. sp. cubense</name>
    <dbReference type="NCBI Taxonomy" id="61366"/>
    <lineage>
        <taxon>Eukaryota</taxon>
        <taxon>Fungi</taxon>
        <taxon>Dikarya</taxon>
        <taxon>Ascomycota</taxon>
        <taxon>Pezizomycotina</taxon>
        <taxon>Sordariomycetes</taxon>
        <taxon>Hypocreomycetidae</taxon>
        <taxon>Hypocreales</taxon>
        <taxon>Nectriaceae</taxon>
        <taxon>Fusarium</taxon>
        <taxon>Fusarium oxysporum species complex</taxon>
    </lineage>
</organism>
<dbReference type="FunFam" id="3.20.20.300:FF:000002">
    <property type="entry name" value="Probable beta-glucosidase"/>
    <property type="match status" value="1"/>
</dbReference>
<dbReference type="InterPro" id="IPR036881">
    <property type="entry name" value="Glyco_hydro_3_C_sf"/>
</dbReference>
<evidence type="ECO:0000256" key="8">
    <source>
        <dbReference type="ARBA" id="ARBA00022729"/>
    </source>
</evidence>
<dbReference type="PANTHER" id="PTHR42715:SF12">
    <property type="entry name" value="BETA-GLUCOSIDASE G-RELATED"/>
    <property type="match status" value="1"/>
</dbReference>
<dbReference type="Pfam" id="PF14310">
    <property type="entry name" value="Fn3-like"/>
    <property type="match status" value="1"/>
</dbReference>
<evidence type="ECO:0000259" key="25">
    <source>
        <dbReference type="SMART" id="SM01217"/>
    </source>
</evidence>
<keyword evidence="15" id="KW-0624">Polysaccharide degradation</keyword>
<evidence type="ECO:0000256" key="2">
    <source>
        <dbReference type="ARBA" id="ARBA00004613"/>
    </source>
</evidence>
<dbReference type="GO" id="GO:0071949">
    <property type="term" value="F:FAD binding"/>
    <property type="evidence" value="ECO:0007669"/>
    <property type="project" value="InterPro"/>
</dbReference>
<dbReference type="EC" id="3.2.1.21" evidence="5"/>
<evidence type="ECO:0000256" key="14">
    <source>
        <dbReference type="ARBA" id="ARBA00023295"/>
    </source>
</evidence>
<evidence type="ECO:0000256" key="7">
    <source>
        <dbReference type="ARBA" id="ARBA00022630"/>
    </source>
</evidence>
<comment type="catalytic activity">
    <reaction evidence="1">
        <text>Hydrolysis of terminal, non-reducing beta-D-glucosyl residues with release of beta-D-glucose.</text>
        <dbReference type="EC" id="3.2.1.21"/>
    </reaction>
</comment>
<evidence type="ECO:0000256" key="4">
    <source>
        <dbReference type="ARBA" id="ARBA00005336"/>
    </source>
</evidence>
<keyword evidence="14" id="KW-0326">Glycosidase</keyword>
<dbReference type="Gene3D" id="3.20.20.300">
    <property type="entry name" value="Glycoside hydrolase, family 3, N-terminal domain"/>
    <property type="match status" value="1"/>
</dbReference>
<dbReference type="GO" id="GO:0016491">
    <property type="term" value="F:oxidoreductase activity"/>
    <property type="evidence" value="ECO:0007669"/>
    <property type="project" value="UniProtKB-KW"/>
</dbReference>
<evidence type="ECO:0000256" key="1">
    <source>
        <dbReference type="ARBA" id="ARBA00000448"/>
    </source>
</evidence>
<evidence type="ECO:0000256" key="22">
    <source>
        <dbReference type="ARBA" id="ARBA00078013"/>
    </source>
</evidence>
<accession>A0A5C6T5C0</accession>
<evidence type="ECO:0000256" key="24">
    <source>
        <dbReference type="ARBA" id="ARBA00083611"/>
    </source>
</evidence>
<dbReference type="SMART" id="SM01217">
    <property type="entry name" value="Fn3_like"/>
    <property type="match status" value="1"/>
</dbReference>
<dbReference type="SUPFAM" id="SSF51445">
    <property type="entry name" value="(Trans)glycosidases"/>
    <property type="match status" value="1"/>
</dbReference>
<dbReference type="InterPro" id="IPR002938">
    <property type="entry name" value="FAD-bd"/>
</dbReference>
<reference evidence="26 27" key="1">
    <citation type="submission" date="2019-07" db="EMBL/GenBank/DDBJ databases">
        <title>The First High-Quality Draft Genome Sequence of the Causal Agent of the Current Panama Disease Epidemic.</title>
        <authorList>
            <person name="Warmington R.J."/>
            <person name="Kay W."/>
            <person name="Jeffries A."/>
            <person name="Bebber D."/>
            <person name="Moore K."/>
            <person name="Studholme D.J."/>
        </authorList>
    </citation>
    <scope>NUCLEOTIDE SEQUENCE [LARGE SCALE GENOMIC DNA]</scope>
    <source>
        <strain evidence="26 27">TR4</strain>
    </source>
</reference>
<dbReference type="Gene3D" id="2.60.40.10">
    <property type="entry name" value="Immunoglobulins"/>
    <property type="match status" value="1"/>
</dbReference>
<dbReference type="PANTHER" id="PTHR42715">
    <property type="entry name" value="BETA-GLUCOSIDASE"/>
    <property type="match status" value="1"/>
</dbReference>
<evidence type="ECO:0000256" key="13">
    <source>
        <dbReference type="ARBA" id="ARBA00023277"/>
    </source>
</evidence>
<comment type="caution">
    <text evidence="26">The sequence shown here is derived from an EMBL/GenBank/DDBJ whole genome shotgun (WGS) entry which is preliminary data.</text>
</comment>
<dbReference type="InterPro" id="IPR013783">
    <property type="entry name" value="Ig-like_fold"/>
</dbReference>
<evidence type="ECO:0000256" key="9">
    <source>
        <dbReference type="ARBA" id="ARBA00022801"/>
    </source>
</evidence>
<keyword evidence="7" id="KW-0285">Flavoprotein</keyword>
<keyword evidence="8" id="KW-0732">Signal</keyword>
<dbReference type="Gene3D" id="3.30.559.10">
    <property type="entry name" value="Chloramphenicol acetyltransferase-like domain"/>
    <property type="match status" value="2"/>
</dbReference>
<dbReference type="InterPro" id="IPR001764">
    <property type="entry name" value="Glyco_hydro_3_N"/>
</dbReference>
<dbReference type="Pfam" id="PF01494">
    <property type="entry name" value="FAD_binding_3"/>
    <property type="match status" value="1"/>
</dbReference>
<comment type="subcellular location">
    <subcellularLocation>
        <location evidence="2">Secreted</location>
    </subcellularLocation>
</comment>
<gene>
    <name evidence="26" type="ORF">FocTR4_00009564</name>
</gene>
<dbReference type="GO" id="GO:0009251">
    <property type="term" value="P:glucan catabolic process"/>
    <property type="evidence" value="ECO:0007669"/>
    <property type="project" value="TreeGrafter"/>
</dbReference>
<dbReference type="InterPro" id="IPR017853">
    <property type="entry name" value="GH"/>
</dbReference>
<dbReference type="GO" id="GO:0005576">
    <property type="term" value="C:extracellular region"/>
    <property type="evidence" value="ECO:0007669"/>
    <property type="project" value="UniProtKB-SubCell"/>
</dbReference>
<dbReference type="InterPro" id="IPR050288">
    <property type="entry name" value="Cellulose_deg_GH3"/>
</dbReference>
<evidence type="ECO:0000256" key="3">
    <source>
        <dbReference type="ARBA" id="ARBA00004987"/>
    </source>
</evidence>
<comment type="pathway">
    <text evidence="3">Glycan metabolism; cellulose degradation.</text>
</comment>
<evidence type="ECO:0000256" key="11">
    <source>
        <dbReference type="ARBA" id="ARBA00023002"/>
    </source>
</evidence>
<evidence type="ECO:0000256" key="23">
    <source>
        <dbReference type="ARBA" id="ARBA00083231"/>
    </source>
</evidence>
<evidence type="ECO:0000256" key="18">
    <source>
        <dbReference type="ARBA" id="ARBA00041276"/>
    </source>
</evidence>
<evidence type="ECO:0000256" key="21">
    <source>
        <dbReference type="ARBA" id="ARBA00070030"/>
    </source>
</evidence>
<dbReference type="Gene3D" id="3.50.50.60">
    <property type="entry name" value="FAD/NAD(P)-binding domain"/>
    <property type="match status" value="1"/>
</dbReference>
<keyword evidence="9" id="KW-0378">Hydrolase</keyword>
<evidence type="ECO:0000256" key="16">
    <source>
        <dbReference type="ARBA" id="ARBA00024983"/>
    </source>
</evidence>
<keyword evidence="11" id="KW-0560">Oxidoreductase</keyword>